<evidence type="ECO:0000313" key="2">
    <source>
        <dbReference type="Proteomes" id="UP000887013"/>
    </source>
</evidence>
<dbReference type="AlphaFoldDB" id="A0A8X6N4Y9"/>
<reference evidence="1" key="1">
    <citation type="submission" date="2020-08" db="EMBL/GenBank/DDBJ databases">
        <title>Multicomponent nature underlies the extraordinary mechanical properties of spider dragline silk.</title>
        <authorList>
            <person name="Kono N."/>
            <person name="Nakamura H."/>
            <person name="Mori M."/>
            <person name="Yoshida Y."/>
            <person name="Ohtoshi R."/>
            <person name="Malay A.D."/>
            <person name="Moran D.A.P."/>
            <person name="Tomita M."/>
            <person name="Numata K."/>
            <person name="Arakawa K."/>
        </authorList>
    </citation>
    <scope>NUCLEOTIDE SEQUENCE</scope>
</reference>
<protein>
    <submittedName>
        <fullName evidence="1">Uncharacterized protein</fullName>
    </submittedName>
</protein>
<organism evidence="1 2">
    <name type="scientific">Nephila pilipes</name>
    <name type="common">Giant wood spider</name>
    <name type="synonym">Nephila maculata</name>
    <dbReference type="NCBI Taxonomy" id="299642"/>
    <lineage>
        <taxon>Eukaryota</taxon>
        <taxon>Metazoa</taxon>
        <taxon>Ecdysozoa</taxon>
        <taxon>Arthropoda</taxon>
        <taxon>Chelicerata</taxon>
        <taxon>Arachnida</taxon>
        <taxon>Araneae</taxon>
        <taxon>Araneomorphae</taxon>
        <taxon>Entelegynae</taxon>
        <taxon>Araneoidea</taxon>
        <taxon>Nephilidae</taxon>
        <taxon>Nephila</taxon>
    </lineage>
</organism>
<sequence>MTNDRKSLFRYGKGKGEVGLLRFRCLLPEFDHPRPLDPAWVARTHDLRCDAHDLSAPARIPEYVVRDCRLTHVLRECSMFCLCVCRN</sequence>
<evidence type="ECO:0000313" key="1">
    <source>
        <dbReference type="EMBL" id="GFS93630.1"/>
    </source>
</evidence>
<accession>A0A8X6N4Y9</accession>
<proteinExistence type="predicted"/>
<dbReference type="Proteomes" id="UP000887013">
    <property type="component" value="Unassembled WGS sequence"/>
</dbReference>
<dbReference type="EMBL" id="BMAW01053949">
    <property type="protein sequence ID" value="GFS93630.1"/>
    <property type="molecule type" value="Genomic_DNA"/>
</dbReference>
<name>A0A8X6N4Y9_NEPPI</name>
<gene>
    <name evidence="1" type="ORF">NPIL_702331</name>
</gene>
<keyword evidence="2" id="KW-1185">Reference proteome</keyword>
<comment type="caution">
    <text evidence="1">The sequence shown here is derived from an EMBL/GenBank/DDBJ whole genome shotgun (WGS) entry which is preliminary data.</text>
</comment>